<feature type="region of interest" description="Disordered" evidence="4">
    <location>
        <begin position="377"/>
        <end position="400"/>
    </location>
</feature>
<evidence type="ECO:0000256" key="1">
    <source>
        <dbReference type="ARBA" id="ARBA00022670"/>
    </source>
</evidence>
<dbReference type="Pfam" id="PF03543">
    <property type="entry name" value="Peptidase_C58"/>
    <property type="match status" value="1"/>
</dbReference>
<dbReference type="Gene3D" id="3.90.70.20">
    <property type="match status" value="1"/>
</dbReference>
<dbReference type="AlphaFoldDB" id="A0A0W0VCA6"/>
<feature type="region of interest" description="Disordered" evidence="4">
    <location>
        <begin position="435"/>
        <end position="469"/>
    </location>
</feature>
<comment type="caution">
    <text evidence="6">The sequence shown here is derived from an EMBL/GenBank/DDBJ whole genome shotgun (WGS) entry which is preliminary data.</text>
</comment>
<dbReference type="OrthoDB" id="5657165at2"/>
<gene>
    <name evidence="6" type="ORF">Ljor_2068</name>
</gene>
<dbReference type="Proteomes" id="UP000055035">
    <property type="component" value="Unassembled WGS sequence"/>
</dbReference>
<dbReference type="GO" id="GO:0006508">
    <property type="term" value="P:proteolysis"/>
    <property type="evidence" value="ECO:0007669"/>
    <property type="project" value="UniProtKB-KW"/>
</dbReference>
<feature type="domain" description="Peptidase C58 YopT-type" evidence="5">
    <location>
        <begin position="249"/>
        <end position="307"/>
    </location>
</feature>
<evidence type="ECO:0000256" key="3">
    <source>
        <dbReference type="ARBA" id="ARBA00022807"/>
    </source>
</evidence>
<keyword evidence="3" id="KW-0788">Thiol protease</keyword>
<dbReference type="PATRIC" id="fig|456.5.peg.2215"/>
<dbReference type="RefSeq" id="WP_058471487.1">
    <property type="nucleotide sequence ID" value="NZ_CAAAIC010000001.1"/>
</dbReference>
<evidence type="ECO:0000313" key="7">
    <source>
        <dbReference type="Proteomes" id="UP000055035"/>
    </source>
</evidence>
<keyword evidence="7" id="KW-1185">Reference proteome</keyword>
<dbReference type="STRING" id="456.Ljor_2068"/>
<name>A0A0W0VCA6_9GAMM</name>
<accession>A0A0W0VCA6</accession>
<keyword evidence="1" id="KW-0645">Protease</keyword>
<dbReference type="InterPro" id="IPR006473">
    <property type="entry name" value="Peptidase_C58_Yopt"/>
</dbReference>
<evidence type="ECO:0000256" key="2">
    <source>
        <dbReference type="ARBA" id="ARBA00022801"/>
    </source>
</evidence>
<proteinExistence type="predicted"/>
<evidence type="ECO:0000259" key="5">
    <source>
        <dbReference type="Pfam" id="PF03543"/>
    </source>
</evidence>
<dbReference type="EMBL" id="LNYJ01000011">
    <property type="protein sequence ID" value="KTD17762.1"/>
    <property type="molecule type" value="Genomic_DNA"/>
</dbReference>
<feature type="compositionally biased region" description="Basic and acidic residues" evidence="4">
    <location>
        <begin position="377"/>
        <end position="388"/>
    </location>
</feature>
<evidence type="ECO:0000256" key="4">
    <source>
        <dbReference type="SAM" id="MobiDB-lite"/>
    </source>
</evidence>
<feature type="compositionally biased region" description="Polar residues" evidence="4">
    <location>
        <begin position="389"/>
        <end position="400"/>
    </location>
</feature>
<sequence>MRNIIIAVKRLQQLPQKGLSAQQKELIKTLLNALHEQKKNPKIHELKQIKELVLAEMTGSNPTSKLYLDCLNEVSMDITVVIESAETIKNPTNERVKRLQVFNGIYQETASKYNGKLVLPLFQSADARLGDAEGVCFGYVIEWLGCMLNGKKPFGINPLNPPYFKPIKYSKPVLNSFPGVNHVIPLRDDIFDLQEAQGSPEKLLSKISQDSPKGFAIASESVRRLRYFSNPKAVAVDMLDMISNYPNQYFMLSMNSNHSGHAMGFGRDANGTYHFLDANGGWFTFESKNDIERWLPFYFKKMGYTDRYHSYEVSSYQLTEKNSLRQTWNAILSFLADMANTYVYVLATPFNFLSKAIRSFRKIEEIDVGSDAVEELRSDEPSYSRDDSYQQLPSGRSNCDSSYSTLCGLLDISAEDLEAARKQALKNPEFKVRVTKNSPADLPSPRNKTIEEPLESHLVGNEGRKRSIN</sequence>
<reference evidence="6 7" key="1">
    <citation type="submission" date="2015-11" db="EMBL/GenBank/DDBJ databases">
        <title>Genomic analysis of 38 Legionella species identifies large and diverse effector repertoires.</title>
        <authorList>
            <person name="Burstein D."/>
            <person name="Amaro F."/>
            <person name="Zusman T."/>
            <person name="Lifshitz Z."/>
            <person name="Cohen O."/>
            <person name="Gilbert J.A."/>
            <person name="Pupko T."/>
            <person name="Shuman H.A."/>
            <person name="Segal G."/>
        </authorList>
    </citation>
    <scope>NUCLEOTIDE SEQUENCE [LARGE SCALE GENOMIC DNA]</scope>
    <source>
        <strain evidence="6 7">BL-540</strain>
    </source>
</reference>
<protein>
    <recommendedName>
        <fullName evidence="5">Peptidase C58 YopT-type domain-containing protein</fullName>
    </recommendedName>
</protein>
<evidence type="ECO:0000313" key="6">
    <source>
        <dbReference type="EMBL" id="KTD17762.1"/>
    </source>
</evidence>
<organism evidence="6 7">
    <name type="scientific">Legionella jordanis</name>
    <dbReference type="NCBI Taxonomy" id="456"/>
    <lineage>
        <taxon>Bacteria</taxon>
        <taxon>Pseudomonadati</taxon>
        <taxon>Pseudomonadota</taxon>
        <taxon>Gammaproteobacteria</taxon>
        <taxon>Legionellales</taxon>
        <taxon>Legionellaceae</taxon>
        <taxon>Legionella</taxon>
    </lineage>
</organism>
<dbReference type="GO" id="GO:0004197">
    <property type="term" value="F:cysteine-type endopeptidase activity"/>
    <property type="evidence" value="ECO:0007669"/>
    <property type="project" value="InterPro"/>
</dbReference>
<keyword evidence="2" id="KW-0378">Hydrolase</keyword>